<dbReference type="STRING" id="91360.SAMN05660330_03066"/>
<dbReference type="Gene3D" id="1.10.260.40">
    <property type="entry name" value="lambda repressor-like DNA-binding domains"/>
    <property type="match status" value="1"/>
</dbReference>
<dbReference type="Pfam" id="PF01381">
    <property type="entry name" value="HTH_3"/>
    <property type="match status" value="1"/>
</dbReference>
<protein>
    <submittedName>
        <fullName evidence="2">Helix-turn-helix</fullName>
    </submittedName>
</protein>
<accession>A0A1H0TGW5</accession>
<proteinExistence type="predicted"/>
<sequence>MDSKEFIKTRKELAKTQKELAELLGVSLKAVSSYEQGWRAIPTHVERQLMFLLIRKTCDVENIENCWEIRHCSNEKKAKCPAWEFKSGKLCWFISGTLCENQTQGNWDNKIDICKNCIVLKKLMDHSSR</sequence>
<dbReference type="AlphaFoldDB" id="A0A1H0TGW5"/>
<evidence type="ECO:0000259" key="1">
    <source>
        <dbReference type="PROSITE" id="PS50943"/>
    </source>
</evidence>
<dbReference type="InterPro" id="IPR001387">
    <property type="entry name" value="Cro/C1-type_HTH"/>
</dbReference>
<dbReference type="Proteomes" id="UP000199073">
    <property type="component" value="Unassembled WGS sequence"/>
</dbReference>
<dbReference type="SUPFAM" id="SSF47413">
    <property type="entry name" value="lambda repressor-like DNA-binding domains"/>
    <property type="match status" value="1"/>
</dbReference>
<dbReference type="CDD" id="cd00093">
    <property type="entry name" value="HTH_XRE"/>
    <property type="match status" value="1"/>
</dbReference>
<dbReference type="PROSITE" id="PS50943">
    <property type="entry name" value="HTH_CROC1"/>
    <property type="match status" value="1"/>
</dbReference>
<evidence type="ECO:0000313" key="2">
    <source>
        <dbReference type="EMBL" id="SDP52818.1"/>
    </source>
</evidence>
<organism evidence="2 3">
    <name type="scientific">Desulforhopalus singaporensis</name>
    <dbReference type="NCBI Taxonomy" id="91360"/>
    <lineage>
        <taxon>Bacteria</taxon>
        <taxon>Pseudomonadati</taxon>
        <taxon>Thermodesulfobacteriota</taxon>
        <taxon>Desulfobulbia</taxon>
        <taxon>Desulfobulbales</taxon>
        <taxon>Desulfocapsaceae</taxon>
        <taxon>Desulforhopalus</taxon>
    </lineage>
</organism>
<dbReference type="GO" id="GO:0003677">
    <property type="term" value="F:DNA binding"/>
    <property type="evidence" value="ECO:0007669"/>
    <property type="project" value="InterPro"/>
</dbReference>
<gene>
    <name evidence="2" type="ORF">SAMN05660330_03066</name>
</gene>
<name>A0A1H0TGW5_9BACT</name>
<evidence type="ECO:0000313" key="3">
    <source>
        <dbReference type="Proteomes" id="UP000199073"/>
    </source>
</evidence>
<reference evidence="2 3" key="1">
    <citation type="submission" date="2016-10" db="EMBL/GenBank/DDBJ databases">
        <authorList>
            <person name="de Groot N.N."/>
        </authorList>
    </citation>
    <scope>NUCLEOTIDE SEQUENCE [LARGE SCALE GENOMIC DNA]</scope>
    <source>
        <strain evidence="2 3">DSM 12130</strain>
    </source>
</reference>
<feature type="domain" description="HTH cro/C1-type" evidence="1">
    <location>
        <begin position="10"/>
        <end position="37"/>
    </location>
</feature>
<dbReference type="OrthoDB" id="1121642at2"/>
<dbReference type="InterPro" id="IPR010982">
    <property type="entry name" value="Lambda_DNA-bd_dom_sf"/>
</dbReference>
<keyword evidence="3" id="KW-1185">Reference proteome</keyword>
<dbReference type="EMBL" id="FNJI01000024">
    <property type="protein sequence ID" value="SDP52818.1"/>
    <property type="molecule type" value="Genomic_DNA"/>
</dbReference>
<dbReference type="NCBIfam" id="NF045718">
    <property type="entry name" value="two_CW_domain"/>
    <property type="match status" value="1"/>
</dbReference>
<dbReference type="InterPro" id="IPR054687">
    <property type="entry name" value="Two-CW_dom"/>
</dbReference>
<dbReference type="RefSeq" id="WP_092224377.1">
    <property type="nucleotide sequence ID" value="NZ_FNJI01000024.1"/>
</dbReference>